<feature type="domain" description="Adaptive response protein AidB N-terminal" evidence="8">
    <location>
        <begin position="10"/>
        <end position="170"/>
    </location>
</feature>
<dbReference type="Gene3D" id="2.40.110.20">
    <property type="match status" value="1"/>
</dbReference>
<evidence type="ECO:0000259" key="7">
    <source>
        <dbReference type="Pfam" id="PF02770"/>
    </source>
</evidence>
<dbReference type="SUPFAM" id="SSF56645">
    <property type="entry name" value="Acyl-CoA dehydrogenase NM domain-like"/>
    <property type="match status" value="1"/>
</dbReference>
<dbReference type="PANTHER" id="PTHR42707:SF2">
    <property type="entry name" value="ACD11 DEHYDROGENASE"/>
    <property type="match status" value="1"/>
</dbReference>
<dbReference type="InterPro" id="IPR006091">
    <property type="entry name" value="Acyl-CoA_Oxase/DH_mid-dom"/>
</dbReference>
<proteinExistence type="inferred from homology"/>
<dbReference type="InterPro" id="IPR006089">
    <property type="entry name" value="Acyl-CoA_DH_CS"/>
</dbReference>
<evidence type="ECO:0000259" key="6">
    <source>
        <dbReference type="Pfam" id="PF00441"/>
    </source>
</evidence>
<dbReference type="PANTHER" id="PTHR42707">
    <property type="entry name" value="ACYL-COA DEHYDROGENASE"/>
    <property type="match status" value="1"/>
</dbReference>
<comment type="caution">
    <text evidence="9">The sequence shown here is derived from an EMBL/GenBank/DDBJ whole genome shotgun (WGS) entry which is preliminary data.</text>
</comment>
<evidence type="ECO:0000313" key="9">
    <source>
        <dbReference type="EMBL" id="PRZ39069.1"/>
    </source>
</evidence>
<comment type="cofactor">
    <cofactor evidence="1 5">
        <name>FAD</name>
        <dbReference type="ChEBI" id="CHEBI:57692"/>
    </cofactor>
</comment>
<comment type="similarity">
    <text evidence="2 5">Belongs to the acyl-CoA dehydrogenase family.</text>
</comment>
<evidence type="ECO:0000256" key="4">
    <source>
        <dbReference type="ARBA" id="ARBA00022827"/>
    </source>
</evidence>
<keyword evidence="4 5" id="KW-0274">FAD</keyword>
<protein>
    <submittedName>
        <fullName evidence="9">Alkylation response protein AidB-like acyl-CoA dehydrogenase</fullName>
    </submittedName>
</protein>
<dbReference type="Pfam" id="PF00441">
    <property type="entry name" value="Acyl-CoA_dh_1"/>
    <property type="match status" value="1"/>
</dbReference>
<evidence type="ECO:0000313" key="10">
    <source>
        <dbReference type="Proteomes" id="UP000237752"/>
    </source>
</evidence>
<dbReference type="Pfam" id="PF18158">
    <property type="entry name" value="AidB_N"/>
    <property type="match status" value="1"/>
</dbReference>
<evidence type="ECO:0000256" key="2">
    <source>
        <dbReference type="ARBA" id="ARBA00009347"/>
    </source>
</evidence>
<evidence type="ECO:0000259" key="8">
    <source>
        <dbReference type="Pfam" id="PF18158"/>
    </source>
</evidence>
<dbReference type="Proteomes" id="UP000237752">
    <property type="component" value="Unassembled WGS sequence"/>
</dbReference>
<dbReference type="EMBL" id="PVUE01000019">
    <property type="protein sequence ID" value="PRZ39069.1"/>
    <property type="molecule type" value="Genomic_DNA"/>
</dbReference>
<sequence>MSAQHIADDTRGQNYWQVDRGLRELLPLRLDKAALDHIEPHLDRLGELAGGHLDELADAADKNPPVLHPRDRYGRDEEWIEYHPAYKEMEKIAFGDLGMHAMSHRAGVLGLDRPANAVEKYAIQYLFAQAEFGILCPVNVTDTAIYLIIKYGSQALQDRLLPRMLSTDTDTFWRGAQFLTESTGGSDVGALESVAEPLDVDEDGVERWKISGQKWFCSHADADASILIARRKDGGPGSKGLALFVLPKTLEDGTRNSYRIVRLKDKLGTKSMASGEIVLDGAVAYLLGDADNGIKQALAQVNLSRLSNGVRAAGRMRRSWNEAMAVAKSREAFGNPILQYPMLRRQLMKILLPTEQSVSMIMYTAAAMDHGEEDLLRILTPLMKLRACRDGFAVASTSMEVRGGNGYIEEWANARILRDAQLGTIWEGTANVNALDVITRAAGKDNAHHTLADKLHIELKHPNIPGDFREELSSILTRAVDSMDRCVGDPELEEHYRTVSGLFYHVVSAVLLATEGAEIADRTGDARRLLLARQVVKHRIETADPFAAQHDPADIEITDILISGEPVSLEKATVLIGA</sequence>
<dbReference type="GO" id="GO:0003995">
    <property type="term" value="F:acyl-CoA dehydrogenase activity"/>
    <property type="evidence" value="ECO:0007669"/>
    <property type="project" value="InterPro"/>
</dbReference>
<dbReference type="RefSeq" id="WP_106350472.1">
    <property type="nucleotide sequence ID" value="NZ_PVUE01000019.1"/>
</dbReference>
<keyword evidence="5" id="KW-0560">Oxidoreductase</keyword>
<evidence type="ECO:0000256" key="1">
    <source>
        <dbReference type="ARBA" id="ARBA00001974"/>
    </source>
</evidence>
<keyword evidence="3 5" id="KW-0285">Flavoprotein</keyword>
<dbReference type="OrthoDB" id="9771038at2"/>
<dbReference type="Gene3D" id="1.20.140.10">
    <property type="entry name" value="Butyryl-CoA Dehydrogenase, subunit A, domain 3"/>
    <property type="match status" value="1"/>
</dbReference>
<dbReference type="InterPro" id="IPR052904">
    <property type="entry name" value="Acyl-CoA_dehydrogenase-like"/>
</dbReference>
<keyword evidence="10" id="KW-1185">Reference proteome</keyword>
<dbReference type="PROSITE" id="PS00073">
    <property type="entry name" value="ACYL_COA_DH_2"/>
    <property type="match status" value="1"/>
</dbReference>
<feature type="domain" description="Acyl-CoA dehydrogenase/oxidase C-terminal" evidence="6">
    <location>
        <begin position="292"/>
        <end position="440"/>
    </location>
</feature>
<dbReference type="InterPro" id="IPR009075">
    <property type="entry name" value="AcylCo_DH/oxidase_C"/>
</dbReference>
<dbReference type="AlphaFoldDB" id="A0A2T0ZRU2"/>
<dbReference type="InterPro" id="IPR036250">
    <property type="entry name" value="AcylCo_DH-like_C"/>
</dbReference>
<dbReference type="Gene3D" id="6.10.250.600">
    <property type="match status" value="1"/>
</dbReference>
<evidence type="ECO:0000256" key="5">
    <source>
        <dbReference type="RuleBase" id="RU362125"/>
    </source>
</evidence>
<organism evidence="9 10">
    <name type="scientific">Antricoccus suffuscus</name>
    <dbReference type="NCBI Taxonomy" id="1629062"/>
    <lineage>
        <taxon>Bacteria</taxon>
        <taxon>Bacillati</taxon>
        <taxon>Actinomycetota</taxon>
        <taxon>Actinomycetes</taxon>
        <taxon>Geodermatophilales</taxon>
        <taxon>Antricoccaceae</taxon>
        <taxon>Antricoccus</taxon>
    </lineage>
</organism>
<reference evidence="9 10" key="1">
    <citation type="submission" date="2018-03" db="EMBL/GenBank/DDBJ databases">
        <title>Genomic Encyclopedia of Archaeal and Bacterial Type Strains, Phase II (KMG-II): from individual species to whole genera.</title>
        <authorList>
            <person name="Goeker M."/>
        </authorList>
    </citation>
    <scope>NUCLEOTIDE SEQUENCE [LARGE SCALE GENOMIC DNA]</scope>
    <source>
        <strain evidence="9 10">DSM 100065</strain>
    </source>
</reference>
<name>A0A2T0ZRU2_9ACTN</name>
<dbReference type="Pfam" id="PF02770">
    <property type="entry name" value="Acyl-CoA_dh_M"/>
    <property type="match status" value="1"/>
</dbReference>
<dbReference type="InterPro" id="IPR009100">
    <property type="entry name" value="AcylCoA_DH/oxidase_NM_dom_sf"/>
</dbReference>
<dbReference type="SUPFAM" id="SSF47203">
    <property type="entry name" value="Acyl-CoA dehydrogenase C-terminal domain-like"/>
    <property type="match status" value="1"/>
</dbReference>
<accession>A0A2T0ZRU2</accession>
<dbReference type="InterPro" id="IPR041504">
    <property type="entry name" value="AidB_N"/>
</dbReference>
<gene>
    <name evidence="9" type="ORF">CLV47_11915</name>
</gene>
<feature type="domain" description="Acyl-CoA oxidase/dehydrogenase middle" evidence="7">
    <location>
        <begin position="178"/>
        <end position="280"/>
    </location>
</feature>
<evidence type="ECO:0000256" key="3">
    <source>
        <dbReference type="ARBA" id="ARBA00022630"/>
    </source>
</evidence>